<dbReference type="AlphaFoldDB" id="A0A9X0U6U4"/>
<organism evidence="1 2">
    <name type="scientific">Tunturiibacter gelidiferens</name>
    <dbReference type="NCBI Taxonomy" id="3069689"/>
    <lineage>
        <taxon>Bacteria</taxon>
        <taxon>Pseudomonadati</taxon>
        <taxon>Acidobacteriota</taxon>
        <taxon>Terriglobia</taxon>
        <taxon>Terriglobales</taxon>
        <taxon>Acidobacteriaceae</taxon>
        <taxon>Tunturiibacter</taxon>
    </lineage>
</organism>
<evidence type="ECO:0000313" key="2">
    <source>
        <dbReference type="Proteomes" id="UP000535182"/>
    </source>
</evidence>
<accession>A0A9X0U6U4</accession>
<protein>
    <submittedName>
        <fullName evidence="1">Uncharacterized protein</fullName>
    </submittedName>
</protein>
<keyword evidence="2" id="KW-1185">Reference proteome</keyword>
<proteinExistence type="predicted"/>
<comment type="caution">
    <text evidence="1">The sequence shown here is derived from an EMBL/GenBank/DDBJ whole genome shotgun (WGS) entry which is preliminary data.</text>
</comment>
<reference evidence="1 2" key="1">
    <citation type="submission" date="2020-08" db="EMBL/GenBank/DDBJ databases">
        <title>Genomic Encyclopedia of Type Strains, Phase IV (KMG-V): Genome sequencing to study the core and pangenomes of soil and plant-associated prokaryotes.</title>
        <authorList>
            <person name="Whitman W."/>
        </authorList>
    </citation>
    <scope>NUCLEOTIDE SEQUENCE [LARGE SCALE GENOMIC DNA]</scope>
    <source>
        <strain evidence="1 2">X5P2</strain>
    </source>
</reference>
<sequence length="178" mass="20176">MLNVLLLGAIHQYQHASERDAKCFSPDQVKTLGEQRGLFGAWVRVCVSDSQPELIFDEMNLPESAVSERFMDTEVPWVYMDIPEDVRARYIPARSAGEPWLYRIDEPRERHWQLVIESITSACDLTRIIAICGAAHLESFSSKLRAAGHTVEVLSVRDMPWNDETWCPQSNTIPSASA</sequence>
<name>A0A9X0U6U4_9BACT</name>
<evidence type="ECO:0000313" key="1">
    <source>
        <dbReference type="EMBL" id="MBB5331420.1"/>
    </source>
</evidence>
<dbReference type="RefSeq" id="WP_183981266.1">
    <property type="nucleotide sequence ID" value="NZ_JACHEB010000015.1"/>
</dbReference>
<dbReference type="EMBL" id="JACHEB010000015">
    <property type="protein sequence ID" value="MBB5331420.1"/>
    <property type="molecule type" value="Genomic_DNA"/>
</dbReference>
<dbReference type="Proteomes" id="UP000535182">
    <property type="component" value="Unassembled WGS sequence"/>
</dbReference>
<gene>
    <name evidence="1" type="ORF">HDF14_005067</name>
</gene>